<dbReference type="PANTHER" id="PTHR33514:SF13">
    <property type="entry name" value="PROTEIN ABCI12, CHLOROPLASTIC"/>
    <property type="match status" value="1"/>
</dbReference>
<dbReference type="eggNOG" id="COG0619">
    <property type="taxonomic scope" value="Bacteria"/>
</dbReference>
<dbReference type="PANTHER" id="PTHR33514">
    <property type="entry name" value="PROTEIN ABCI12, CHLOROPLASTIC"/>
    <property type="match status" value="1"/>
</dbReference>
<keyword evidence="2 5" id="KW-0812">Transmembrane</keyword>
<dbReference type="InterPro" id="IPR003339">
    <property type="entry name" value="ABC/ECF_trnsptr_transmembrane"/>
</dbReference>
<feature type="transmembrane region" description="Helical" evidence="5">
    <location>
        <begin position="12"/>
        <end position="34"/>
    </location>
</feature>
<evidence type="ECO:0000256" key="1">
    <source>
        <dbReference type="ARBA" id="ARBA00004141"/>
    </source>
</evidence>
<feature type="transmembrane region" description="Helical" evidence="5">
    <location>
        <begin position="40"/>
        <end position="61"/>
    </location>
</feature>
<evidence type="ECO:0000256" key="3">
    <source>
        <dbReference type="ARBA" id="ARBA00022989"/>
    </source>
</evidence>
<name>A5D260_PELTS</name>
<comment type="subcellular location">
    <subcellularLocation>
        <location evidence="1">Membrane</location>
        <topology evidence="1">Multi-pass membrane protein</topology>
    </subcellularLocation>
</comment>
<organism evidence="6 7">
    <name type="scientific">Pelotomaculum thermopropionicum (strain DSM 13744 / JCM 10971 / SI)</name>
    <dbReference type="NCBI Taxonomy" id="370438"/>
    <lineage>
        <taxon>Bacteria</taxon>
        <taxon>Bacillati</taxon>
        <taxon>Bacillota</taxon>
        <taxon>Clostridia</taxon>
        <taxon>Eubacteriales</taxon>
        <taxon>Desulfotomaculaceae</taxon>
        <taxon>Pelotomaculum</taxon>
    </lineage>
</organism>
<gene>
    <name evidence="6" type="primary">CbiQ</name>
    <name evidence="6" type="ordered locus">PTH_1480</name>
</gene>
<feature type="transmembrane region" description="Helical" evidence="5">
    <location>
        <begin position="239"/>
        <end position="257"/>
    </location>
</feature>
<dbReference type="EMBL" id="AP009389">
    <property type="protein sequence ID" value="BAF59661.1"/>
    <property type="molecule type" value="Genomic_DNA"/>
</dbReference>
<dbReference type="CDD" id="cd16914">
    <property type="entry name" value="EcfT"/>
    <property type="match status" value="1"/>
</dbReference>
<feature type="transmembrane region" description="Helical" evidence="5">
    <location>
        <begin position="277"/>
        <end position="299"/>
    </location>
</feature>
<evidence type="ECO:0000256" key="5">
    <source>
        <dbReference type="SAM" id="Phobius"/>
    </source>
</evidence>
<feature type="transmembrane region" description="Helical" evidence="5">
    <location>
        <begin position="107"/>
        <end position="130"/>
    </location>
</feature>
<protein>
    <submittedName>
        <fullName evidence="6">ABC-type cobalt transport system, permease component CbiQ and related transporters</fullName>
    </submittedName>
</protein>
<dbReference type="AlphaFoldDB" id="A5D260"/>
<keyword evidence="4 5" id="KW-0472">Membrane</keyword>
<dbReference type="Pfam" id="PF02361">
    <property type="entry name" value="CbiQ"/>
    <property type="match status" value="1"/>
</dbReference>
<dbReference type="HOGENOM" id="CLU_064704_0_0_9"/>
<evidence type="ECO:0000313" key="6">
    <source>
        <dbReference type="EMBL" id="BAF59661.1"/>
    </source>
</evidence>
<evidence type="ECO:0000256" key="2">
    <source>
        <dbReference type="ARBA" id="ARBA00022692"/>
    </source>
</evidence>
<dbReference type="KEGG" id="pth:PTH_1480"/>
<dbReference type="STRING" id="370438.PTH_1480"/>
<reference evidence="7" key="1">
    <citation type="journal article" date="2008" name="Genome Res.">
        <title>The genome of Pelotomaculum thermopropionicum reveals niche-associated evolution in anaerobic microbiota.</title>
        <authorList>
            <person name="Kosaka T."/>
            <person name="Kato S."/>
            <person name="Shimoyama T."/>
            <person name="Ishii S."/>
            <person name="Abe T."/>
            <person name="Watanabe K."/>
        </authorList>
    </citation>
    <scope>NUCLEOTIDE SEQUENCE [LARGE SCALE GENOMIC DNA]</scope>
    <source>
        <strain evidence="7">DSM 13744 / JCM 10971 / SI</strain>
    </source>
</reference>
<dbReference type="GO" id="GO:0005886">
    <property type="term" value="C:plasma membrane"/>
    <property type="evidence" value="ECO:0007669"/>
    <property type="project" value="UniProtKB-ARBA"/>
</dbReference>
<dbReference type="Proteomes" id="UP000006556">
    <property type="component" value="Chromosome"/>
</dbReference>
<keyword evidence="3 5" id="KW-1133">Transmembrane helix</keyword>
<evidence type="ECO:0000256" key="4">
    <source>
        <dbReference type="ARBA" id="ARBA00023136"/>
    </source>
</evidence>
<feature type="transmembrane region" description="Helical" evidence="5">
    <location>
        <begin position="68"/>
        <end position="87"/>
    </location>
</feature>
<proteinExistence type="predicted"/>
<accession>A5D260</accession>
<sequence>MLQQFFYQEKGLFLQSLHSAVALCYIAVLLVLALAFSHPVYLAGIFIVTALAIWAADGIAVWEGYLKIALWMVFLVMVINPLVVRAGQTVLWHGPYLPVLGRLTITLEAICYGAAMGVRLLDMISIFCLYNLTVHPDRLLNLFSRFAYKSALVVSLATRLFPVMTASMSSIREMQQLRGVDFQAGTLKERAGKYASLFNILLVSSLEGSLQMAEAMQARAFGSGPRSCYRREFFRPRDGLCLAGSIFSLIVAIYGIIHGFGTYTYYPQLGYLFDGSATVTVLAAVLGGLSLPAGLSWGWQRCQYLRSKI</sequence>
<evidence type="ECO:0000313" key="7">
    <source>
        <dbReference type="Proteomes" id="UP000006556"/>
    </source>
</evidence>
<keyword evidence="7" id="KW-1185">Reference proteome</keyword>